<dbReference type="Pfam" id="PF00431">
    <property type="entry name" value="CUB"/>
    <property type="match status" value="1"/>
</dbReference>
<keyword evidence="4 10" id="KW-0732">Signal</keyword>
<evidence type="ECO:0000256" key="2">
    <source>
        <dbReference type="ARBA" id="ARBA00022525"/>
    </source>
</evidence>
<dbReference type="OrthoDB" id="6380398at2759"/>
<comment type="subcellular location">
    <subcellularLocation>
        <location evidence="1">Secreted</location>
    </subcellularLocation>
</comment>
<dbReference type="InterPro" id="IPR051487">
    <property type="entry name" value="Ser/Thr_Proteases_Immune/Dev"/>
</dbReference>
<feature type="signal peptide" evidence="10">
    <location>
        <begin position="1"/>
        <end position="22"/>
    </location>
</feature>
<dbReference type="InterPro" id="IPR004153">
    <property type="entry name" value="CXCXC_repeat"/>
</dbReference>
<dbReference type="PROSITE" id="PS00134">
    <property type="entry name" value="TRYPSIN_HIS"/>
    <property type="match status" value="1"/>
</dbReference>
<evidence type="ECO:0000256" key="7">
    <source>
        <dbReference type="ARBA" id="ARBA00023157"/>
    </source>
</evidence>
<dbReference type="GO" id="GO:0006508">
    <property type="term" value="P:proteolysis"/>
    <property type="evidence" value="ECO:0007669"/>
    <property type="project" value="UniProtKB-KW"/>
</dbReference>
<evidence type="ECO:0000313" key="14">
    <source>
        <dbReference type="RefSeq" id="XP_014477136.1"/>
    </source>
</evidence>
<dbReference type="Proteomes" id="UP000515204">
    <property type="component" value="Unplaced"/>
</dbReference>
<evidence type="ECO:0000256" key="1">
    <source>
        <dbReference type="ARBA" id="ARBA00004613"/>
    </source>
</evidence>
<evidence type="ECO:0000256" key="5">
    <source>
        <dbReference type="ARBA" id="ARBA00022801"/>
    </source>
</evidence>
<comment type="similarity">
    <text evidence="8">Belongs to the peptidase S1 family. CLIP subfamily.</text>
</comment>
<proteinExistence type="inferred from homology"/>
<dbReference type="Pfam" id="PF03128">
    <property type="entry name" value="CXCXC"/>
    <property type="match status" value="1"/>
</dbReference>
<feature type="chain" id="PRO_5027857252" evidence="10">
    <location>
        <begin position="23"/>
        <end position="396"/>
    </location>
</feature>
<evidence type="ECO:0000259" key="12">
    <source>
        <dbReference type="PROSITE" id="PS50240"/>
    </source>
</evidence>
<dbReference type="InterPro" id="IPR043504">
    <property type="entry name" value="Peptidase_S1_PA_chymotrypsin"/>
</dbReference>
<dbReference type="InterPro" id="IPR009003">
    <property type="entry name" value="Peptidase_S1_PA"/>
</dbReference>
<evidence type="ECO:0000259" key="11">
    <source>
        <dbReference type="PROSITE" id="PS01180"/>
    </source>
</evidence>
<keyword evidence="6" id="KW-0720">Serine protease</keyword>
<dbReference type="Gene3D" id="2.40.10.10">
    <property type="entry name" value="Trypsin-like serine proteases"/>
    <property type="match status" value="1"/>
</dbReference>
<keyword evidence="5" id="KW-0378">Hydrolase</keyword>
<dbReference type="PROSITE" id="PS01180">
    <property type="entry name" value="CUB"/>
    <property type="match status" value="1"/>
</dbReference>
<name>A0A6P3XF92_DINQU</name>
<accession>A0A6P3XF92</accession>
<dbReference type="GO" id="GO:0004252">
    <property type="term" value="F:serine-type endopeptidase activity"/>
    <property type="evidence" value="ECO:0007669"/>
    <property type="project" value="InterPro"/>
</dbReference>
<dbReference type="PRINTS" id="PR00722">
    <property type="entry name" value="CHYMOTRYPSIN"/>
</dbReference>
<evidence type="ECO:0000256" key="4">
    <source>
        <dbReference type="ARBA" id="ARBA00022729"/>
    </source>
</evidence>
<dbReference type="GeneID" id="106745758"/>
<evidence type="ECO:0000313" key="13">
    <source>
        <dbReference type="Proteomes" id="UP000515204"/>
    </source>
</evidence>
<dbReference type="SUPFAM" id="SSF49854">
    <property type="entry name" value="Spermadhesin, CUB domain"/>
    <property type="match status" value="1"/>
</dbReference>
<dbReference type="Pfam" id="PF00089">
    <property type="entry name" value="Trypsin"/>
    <property type="match status" value="1"/>
</dbReference>
<feature type="domain" description="CUB" evidence="11">
    <location>
        <begin position="26"/>
        <end position="131"/>
    </location>
</feature>
<dbReference type="SMART" id="SM00020">
    <property type="entry name" value="Tryp_SPc"/>
    <property type="match status" value="1"/>
</dbReference>
<dbReference type="InterPro" id="IPR018114">
    <property type="entry name" value="TRYPSIN_HIS"/>
</dbReference>
<dbReference type="InterPro" id="IPR001254">
    <property type="entry name" value="Trypsin_dom"/>
</dbReference>
<dbReference type="PROSITE" id="PS50240">
    <property type="entry name" value="TRYPSIN_DOM"/>
    <property type="match status" value="1"/>
</dbReference>
<dbReference type="KEGG" id="dqu:106745758"/>
<evidence type="ECO:0000256" key="9">
    <source>
        <dbReference type="PROSITE-ProRule" id="PRU00059"/>
    </source>
</evidence>
<keyword evidence="7" id="KW-1015">Disulfide bond</keyword>
<protein>
    <submittedName>
        <fullName evidence="14">Venom serine protease-like</fullName>
    </submittedName>
</protein>
<feature type="domain" description="Peptidase S1" evidence="12">
    <location>
        <begin position="153"/>
        <end position="389"/>
    </location>
</feature>
<evidence type="ECO:0000256" key="10">
    <source>
        <dbReference type="SAM" id="SignalP"/>
    </source>
</evidence>
<dbReference type="RefSeq" id="XP_014477136.1">
    <property type="nucleotide sequence ID" value="XM_014621650.1"/>
</dbReference>
<evidence type="ECO:0000256" key="3">
    <source>
        <dbReference type="ARBA" id="ARBA00022670"/>
    </source>
</evidence>
<keyword evidence="13" id="KW-1185">Reference proteome</keyword>
<comment type="caution">
    <text evidence="9">Lacks conserved residue(s) required for the propagation of feature annotation.</text>
</comment>
<reference evidence="14" key="1">
    <citation type="submission" date="2025-08" db="UniProtKB">
        <authorList>
            <consortium name="RefSeq"/>
        </authorList>
    </citation>
    <scope>IDENTIFICATION</scope>
</reference>
<dbReference type="SUPFAM" id="SSF50494">
    <property type="entry name" value="Trypsin-like serine proteases"/>
    <property type="match status" value="1"/>
</dbReference>
<evidence type="ECO:0000256" key="6">
    <source>
        <dbReference type="ARBA" id="ARBA00022825"/>
    </source>
</evidence>
<keyword evidence="3" id="KW-0645">Protease</keyword>
<dbReference type="InterPro" id="IPR001314">
    <property type="entry name" value="Peptidase_S1A"/>
</dbReference>
<dbReference type="PANTHER" id="PTHR24256">
    <property type="entry name" value="TRYPTASE-RELATED"/>
    <property type="match status" value="1"/>
</dbReference>
<dbReference type="AlphaFoldDB" id="A0A6P3XF92"/>
<keyword evidence="2" id="KW-0964">Secreted</keyword>
<dbReference type="CDD" id="cd00190">
    <property type="entry name" value="Tryp_SPc"/>
    <property type="match status" value="1"/>
</dbReference>
<dbReference type="InterPro" id="IPR035914">
    <property type="entry name" value="Sperma_CUB_dom_sf"/>
</dbReference>
<evidence type="ECO:0000256" key="8">
    <source>
        <dbReference type="ARBA" id="ARBA00024195"/>
    </source>
</evidence>
<dbReference type="FunFam" id="2.40.10.10:FF:000015">
    <property type="entry name" value="Atrial natriuretic peptide-converting enzyme"/>
    <property type="match status" value="1"/>
</dbReference>
<sequence length="396" mass="43941">MKCTFKVVTFGVLLPLLTLSVAQSPCKYLQYLEAGKSYYVYNQEYPNQYMHENHCKWQTISVSITKIKCKIEIPASQNCAQDSLSIRSSGEDINKYCGYNNFTYEGVNVTIYFDSSYYTQGGRFLCQMQTEKPFDENNCQCGWENPAKIKTRIVGGEETGVNEYPMIAGLVDSGKRELFCGATIISENYVVTAAHCVEEKNLSKIGVIIGDHDITTGNDTSAAKLYRIQDCTIHPNYSNIMNDIAVCKIEGTIEYSIKVGPVCLPFQHRCDSFGGSIVTVLGWGLLEFGGTKATTLQEVDLNVINLQKCKNYYNTNNKLYVTNYHICTFTPGKDACQMDSGGPLLWRNPTTHDVILIGIISAGTGCASDAPSINTRVGAYLDWIESVTGAQFCKVE</sequence>
<gene>
    <name evidence="14" type="primary">LOC106745758</name>
</gene>
<dbReference type="InterPro" id="IPR000859">
    <property type="entry name" value="CUB_dom"/>
</dbReference>
<organism evidence="13 14">
    <name type="scientific">Dinoponera quadriceps</name>
    <name type="common">South American ant</name>
    <dbReference type="NCBI Taxonomy" id="609295"/>
    <lineage>
        <taxon>Eukaryota</taxon>
        <taxon>Metazoa</taxon>
        <taxon>Ecdysozoa</taxon>
        <taxon>Arthropoda</taxon>
        <taxon>Hexapoda</taxon>
        <taxon>Insecta</taxon>
        <taxon>Pterygota</taxon>
        <taxon>Neoptera</taxon>
        <taxon>Endopterygota</taxon>
        <taxon>Hymenoptera</taxon>
        <taxon>Apocrita</taxon>
        <taxon>Aculeata</taxon>
        <taxon>Formicoidea</taxon>
        <taxon>Formicidae</taxon>
        <taxon>Ponerinae</taxon>
        <taxon>Ponerini</taxon>
        <taxon>Dinoponera</taxon>
    </lineage>
</organism>
<dbReference type="Gene3D" id="2.60.120.290">
    <property type="entry name" value="Spermadhesin, CUB domain"/>
    <property type="match status" value="1"/>
</dbReference>
<dbReference type="GO" id="GO:0005576">
    <property type="term" value="C:extracellular region"/>
    <property type="evidence" value="ECO:0007669"/>
    <property type="project" value="UniProtKB-SubCell"/>
</dbReference>